<dbReference type="eggNOG" id="COG1167">
    <property type="taxonomic scope" value="Bacteria"/>
</dbReference>
<dbReference type="GO" id="GO:0003700">
    <property type="term" value="F:DNA-binding transcription factor activity"/>
    <property type="evidence" value="ECO:0007669"/>
    <property type="project" value="InterPro"/>
</dbReference>
<comment type="cofactor">
    <cofactor evidence="1">
        <name>pyridoxal 5'-phosphate</name>
        <dbReference type="ChEBI" id="CHEBI:597326"/>
    </cofactor>
</comment>
<evidence type="ECO:0000259" key="8">
    <source>
        <dbReference type="PROSITE" id="PS50949"/>
    </source>
</evidence>
<dbReference type="GO" id="GO:0030170">
    <property type="term" value="F:pyridoxal phosphate binding"/>
    <property type="evidence" value="ECO:0007669"/>
    <property type="project" value="InterPro"/>
</dbReference>
<evidence type="ECO:0000256" key="5">
    <source>
        <dbReference type="ARBA" id="ARBA00023015"/>
    </source>
</evidence>
<keyword evidence="6" id="KW-0238">DNA-binding</keyword>
<dbReference type="GO" id="GO:0003677">
    <property type="term" value="F:DNA binding"/>
    <property type="evidence" value="ECO:0007669"/>
    <property type="project" value="UniProtKB-KW"/>
</dbReference>
<dbReference type="InterPro" id="IPR036388">
    <property type="entry name" value="WH-like_DNA-bd_sf"/>
</dbReference>
<name>Q9KBI7_HALH5</name>
<dbReference type="InterPro" id="IPR036390">
    <property type="entry name" value="WH_DNA-bd_sf"/>
</dbReference>
<dbReference type="InterPro" id="IPR015421">
    <property type="entry name" value="PyrdxlP-dep_Trfase_major"/>
</dbReference>
<reference evidence="9 10" key="1">
    <citation type="journal article" date="2000" name="Nucleic Acids Res.">
        <title>Complete genome sequence of the alkaliphilic bacterium Bacillus halodurans and genomic sequence comparison with Bacillus subtilis.</title>
        <authorList>
            <person name="Takami H."/>
            <person name="Nakasone K."/>
            <person name="Takaki Y."/>
            <person name="Maeno G."/>
            <person name="Sasaki R."/>
            <person name="Masui N."/>
            <person name="Fuji F."/>
            <person name="Hirama C."/>
            <person name="Nakamura Y."/>
            <person name="Ogasawara N."/>
            <person name="Kuhara S."/>
            <person name="Horikoshi K."/>
        </authorList>
    </citation>
    <scope>NUCLEOTIDE SEQUENCE [LARGE SCALE GENOMIC DNA]</scope>
    <source>
        <strain evidence="10">ATCC BAA-125 / DSM 18197 / FERM 7344 / JCM 9153 / C-125</strain>
    </source>
</reference>
<dbReference type="KEGG" id="bha:BH1940"/>
<dbReference type="Pfam" id="PF00155">
    <property type="entry name" value="Aminotran_1_2"/>
    <property type="match status" value="1"/>
</dbReference>
<organism evidence="9 10">
    <name type="scientific">Halalkalibacterium halodurans (strain ATCC BAA-125 / DSM 18197 / FERM 7344 / JCM 9153 / C-125)</name>
    <name type="common">Bacillus halodurans</name>
    <dbReference type="NCBI Taxonomy" id="272558"/>
    <lineage>
        <taxon>Bacteria</taxon>
        <taxon>Bacillati</taxon>
        <taxon>Bacillota</taxon>
        <taxon>Bacilli</taxon>
        <taxon>Bacillales</taxon>
        <taxon>Bacillaceae</taxon>
        <taxon>Halalkalibacterium (ex Joshi et al. 2022)</taxon>
    </lineage>
</organism>
<keyword evidence="7" id="KW-0804">Transcription</keyword>
<comment type="similarity">
    <text evidence="2">In the C-terminal section; belongs to the class-I pyridoxal-phosphate-dependent aminotransferase family.</text>
</comment>
<evidence type="ECO:0000256" key="4">
    <source>
        <dbReference type="ARBA" id="ARBA00022898"/>
    </source>
</evidence>
<keyword evidence="4" id="KW-0663">Pyridoxal phosphate</keyword>
<dbReference type="AlphaFoldDB" id="Q9KBI7"/>
<keyword evidence="3" id="KW-0808">Transferase</keyword>
<dbReference type="HOGENOM" id="CLU_017584_0_1_9"/>
<dbReference type="InterPro" id="IPR000524">
    <property type="entry name" value="Tscrpt_reg_HTH_GntR"/>
</dbReference>
<dbReference type="SUPFAM" id="SSF46785">
    <property type="entry name" value="Winged helix' DNA-binding domain"/>
    <property type="match status" value="1"/>
</dbReference>
<dbReference type="CDD" id="cd00609">
    <property type="entry name" value="AAT_like"/>
    <property type="match status" value="1"/>
</dbReference>
<protein>
    <submittedName>
        <fullName evidence="9">Transcriptional regulator (GntR family)</fullName>
    </submittedName>
</protein>
<dbReference type="CDD" id="cd07377">
    <property type="entry name" value="WHTH_GntR"/>
    <property type="match status" value="1"/>
</dbReference>
<dbReference type="PROSITE" id="PS50949">
    <property type="entry name" value="HTH_GNTR"/>
    <property type="match status" value="1"/>
</dbReference>
<accession>Q9KBI7</accession>
<evidence type="ECO:0000313" key="9">
    <source>
        <dbReference type="EMBL" id="BAB05659.1"/>
    </source>
</evidence>
<dbReference type="Gene3D" id="3.40.640.10">
    <property type="entry name" value="Type I PLP-dependent aspartate aminotransferase-like (Major domain)"/>
    <property type="match status" value="1"/>
</dbReference>
<dbReference type="GO" id="GO:0008483">
    <property type="term" value="F:transaminase activity"/>
    <property type="evidence" value="ECO:0007669"/>
    <property type="project" value="UniProtKB-KW"/>
</dbReference>
<dbReference type="InterPro" id="IPR015424">
    <property type="entry name" value="PyrdxlP-dep_Trfase"/>
</dbReference>
<dbReference type="STRING" id="272558.gene:10727838"/>
<evidence type="ECO:0000256" key="2">
    <source>
        <dbReference type="ARBA" id="ARBA00005384"/>
    </source>
</evidence>
<evidence type="ECO:0000256" key="1">
    <source>
        <dbReference type="ARBA" id="ARBA00001933"/>
    </source>
</evidence>
<dbReference type="Pfam" id="PF00392">
    <property type="entry name" value="GntR"/>
    <property type="match status" value="1"/>
</dbReference>
<keyword evidence="3" id="KW-0032">Aminotransferase</keyword>
<dbReference type="PANTHER" id="PTHR46577:SF1">
    <property type="entry name" value="HTH-TYPE TRANSCRIPTIONAL REGULATORY PROTEIN GABR"/>
    <property type="match status" value="1"/>
</dbReference>
<dbReference type="PRINTS" id="PR00035">
    <property type="entry name" value="HTHGNTR"/>
</dbReference>
<sequence length="400" mass="45118">MLWISLDRAANSPLIQQVYMQIRKKILSGELMAAEKLPSTRQLADLLGISRNVVLEAYDQLLAEGFLVSKRGAGTFVAEGAYLPSGKSIAFQKVTNKEEVMSEPSIIQFRSGIPALDLFPRRIWGKLTQSICYEVEASAFNYDVPQGRPELREALSKYVKNARGIECHPEQIVITTGATQAFTLASKLLVSPGDELVIEDPITSDIQVIFTNHGAKLIPVPVDDSGIQTCLLPQDTKPAFVFVTPSHQFPLGGVLSIQRRVELIQYARKRNSYIVEDDYDSEFRYEGAPIPSLQGLAPDRVLYVGSFSKLLSPSLRLGYLILPPEFIDRGRKEKWFLDLHTPSLNQLVLARFIQEGHLERHLMKMRKSYKKKRDRLIDCLHDAFTGNESTWCIHRPASYR</sequence>
<dbReference type="EMBL" id="BA000004">
    <property type="protein sequence ID" value="BAB05659.1"/>
    <property type="molecule type" value="Genomic_DNA"/>
</dbReference>
<dbReference type="Gene3D" id="1.10.10.10">
    <property type="entry name" value="Winged helix-like DNA-binding domain superfamily/Winged helix DNA-binding domain"/>
    <property type="match status" value="1"/>
</dbReference>
<dbReference type="PIR" id="D83892">
    <property type="entry name" value="D83892"/>
</dbReference>
<dbReference type="SUPFAM" id="SSF53383">
    <property type="entry name" value="PLP-dependent transferases"/>
    <property type="match status" value="1"/>
</dbReference>
<keyword evidence="5" id="KW-0805">Transcription regulation</keyword>
<dbReference type="PANTHER" id="PTHR46577">
    <property type="entry name" value="HTH-TYPE TRANSCRIPTIONAL REGULATORY PROTEIN GABR"/>
    <property type="match status" value="1"/>
</dbReference>
<evidence type="ECO:0000256" key="6">
    <source>
        <dbReference type="ARBA" id="ARBA00023125"/>
    </source>
</evidence>
<evidence type="ECO:0000256" key="7">
    <source>
        <dbReference type="ARBA" id="ARBA00023163"/>
    </source>
</evidence>
<keyword evidence="10" id="KW-1185">Reference proteome</keyword>
<dbReference type="Proteomes" id="UP000001258">
    <property type="component" value="Chromosome"/>
</dbReference>
<feature type="domain" description="HTH gntR-type" evidence="8">
    <location>
        <begin position="12"/>
        <end position="80"/>
    </location>
</feature>
<dbReference type="SMART" id="SM00345">
    <property type="entry name" value="HTH_GNTR"/>
    <property type="match status" value="1"/>
</dbReference>
<evidence type="ECO:0000256" key="3">
    <source>
        <dbReference type="ARBA" id="ARBA00022576"/>
    </source>
</evidence>
<dbReference type="InterPro" id="IPR004839">
    <property type="entry name" value="Aminotransferase_I/II_large"/>
</dbReference>
<gene>
    <name evidence="9" type="ordered locus">BH1940</name>
</gene>
<dbReference type="InterPro" id="IPR051446">
    <property type="entry name" value="HTH_trans_reg/aminotransferase"/>
</dbReference>
<proteinExistence type="inferred from homology"/>
<evidence type="ECO:0000313" key="10">
    <source>
        <dbReference type="Proteomes" id="UP000001258"/>
    </source>
</evidence>